<evidence type="ECO:0000256" key="11">
    <source>
        <dbReference type="RuleBase" id="RU367069"/>
    </source>
</evidence>
<dbReference type="PANTHER" id="PTHR42923:SF3">
    <property type="entry name" value="PROTOPORPHYRINOGEN OXIDASE"/>
    <property type="match status" value="1"/>
</dbReference>
<name>A0ABM2BIX4_SPIOL</name>
<feature type="region of interest" description="Disordered" evidence="12">
    <location>
        <begin position="274"/>
        <end position="302"/>
    </location>
</feature>
<comment type="pathway">
    <text evidence="2 11">Porphyrin-containing compound metabolism; protoporphyrin-IX biosynthesis; protoporphyrin-IX from protoporphyrinogen-IX: step 1/1.</text>
</comment>
<keyword evidence="14" id="KW-1185">Reference proteome</keyword>
<evidence type="ECO:0000256" key="7">
    <source>
        <dbReference type="ARBA" id="ARBA00023002"/>
    </source>
</evidence>
<evidence type="ECO:0000256" key="6">
    <source>
        <dbReference type="ARBA" id="ARBA00022827"/>
    </source>
</evidence>
<keyword evidence="8 11" id="KW-0350">Heme biosynthesis</keyword>
<dbReference type="PANTHER" id="PTHR42923">
    <property type="entry name" value="PROTOPORPHYRINOGEN OXIDASE"/>
    <property type="match status" value="1"/>
</dbReference>
<evidence type="ECO:0000256" key="9">
    <source>
        <dbReference type="ARBA" id="ARBA00023244"/>
    </source>
</evidence>
<feature type="chain" id="PRO_5044507717" description="Protoporphyrinogen oxidase 1, chloroplastic" evidence="15">
    <location>
        <begin position="49"/>
        <end position="562"/>
    </location>
</feature>
<dbReference type="EC" id="1.3.3.4" evidence="4 11"/>
<reference evidence="15" key="1">
    <citation type="journal article" date="2000" name="Plant Physiol.">
        <title>Molecular characterization and subcellular localization of protoporphyrinogen oxidase in spinach chloroplasts.</title>
        <authorList>
            <person name="Che F.S."/>
            <person name="Watanabe N."/>
            <person name="Iwano M."/>
            <person name="Inokuchi H."/>
            <person name="Takayama S."/>
            <person name="Yoshida S."/>
            <person name="Isogai A."/>
        </authorList>
    </citation>
    <scope>NUCLEOTIDE SEQUENCE</scope>
</reference>
<dbReference type="InterPro" id="IPR002937">
    <property type="entry name" value="Amino_oxidase"/>
</dbReference>
<dbReference type="SUPFAM" id="SSF54373">
    <property type="entry name" value="FAD-linked reductases, C-terminal domain"/>
    <property type="match status" value="1"/>
</dbReference>
<evidence type="ECO:0000313" key="15">
    <source>
        <dbReference type="RefSeq" id="NP_001413391.1"/>
    </source>
</evidence>
<comment type="subcellular location">
    <subcellularLocation>
        <location evidence="11">Plastid</location>
        <location evidence="11">Chloroplast</location>
    </subcellularLocation>
</comment>
<comment type="catalytic activity">
    <reaction evidence="10 11">
        <text>protoporphyrinogen IX + 3 O2 = protoporphyrin IX + 3 H2O2</text>
        <dbReference type="Rhea" id="RHEA:25576"/>
        <dbReference type="ChEBI" id="CHEBI:15379"/>
        <dbReference type="ChEBI" id="CHEBI:16240"/>
        <dbReference type="ChEBI" id="CHEBI:57306"/>
        <dbReference type="ChEBI" id="CHEBI:57307"/>
        <dbReference type="EC" id="1.3.3.4"/>
    </reaction>
</comment>
<reference evidence="15" key="3">
    <citation type="submission" date="2025-08" db="UniProtKB">
        <authorList>
            <consortium name="RefSeq"/>
        </authorList>
    </citation>
    <scope>IDENTIFICATION</scope>
</reference>
<evidence type="ECO:0000256" key="10">
    <source>
        <dbReference type="ARBA" id="ARBA00047554"/>
    </source>
</evidence>
<dbReference type="Gene3D" id="3.50.50.60">
    <property type="entry name" value="FAD/NAD(P)-binding domain"/>
    <property type="match status" value="1"/>
</dbReference>
<feature type="domain" description="Amine oxidase" evidence="13">
    <location>
        <begin position="91"/>
        <end position="552"/>
    </location>
</feature>
<proteinExistence type="inferred from homology"/>
<dbReference type="Gene3D" id="1.10.3110.10">
    <property type="entry name" value="protoporphyrinogen ix oxidase, domain 3"/>
    <property type="match status" value="1"/>
</dbReference>
<keyword evidence="7 11" id="KW-0560">Oxidoreductase</keyword>
<keyword evidence="6 11" id="KW-0274">FAD</keyword>
<evidence type="ECO:0000313" key="14">
    <source>
        <dbReference type="Proteomes" id="UP000813463"/>
    </source>
</evidence>
<accession>A0ABM2BIX4</accession>
<evidence type="ECO:0000256" key="4">
    <source>
        <dbReference type="ARBA" id="ARBA00012867"/>
    </source>
</evidence>
<dbReference type="Gene3D" id="3.90.660.20">
    <property type="entry name" value="Protoporphyrinogen oxidase, mitochondrial, domain 2"/>
    <property type="match status" value="1"/>
</dbReference>
<dbReference type="Proteomes" id="UP000813463">
    <property type="component" value="Chromosome 1"/>
</dbReference>
<feature type="compositionally biased region" description="Basic and acidic residues" evidence="12">
    <location>
        <begin position="278"/>
        <end position="293"/>
    </location>
</feature>
<feature type="transit peptide" description="Chloroplast" evidence="15">
    <location>
        <begin position="1"/>
        <end position="48"/>
    </location>
</feature>
<dbReference type="RefSeq" id="NP_001413391.1">
    <property type="nucleotide sequence ID" value="NM_001426462.1"/>
</dbReference>
<dbReference type="InterPro" id="IPR050464">
    <property type="entry name" value="Zeta_carotene_desat/Oxidored"/>
</dbReference>
<dbReference type="InterPro" id="IPR036188">
    <property type="entry name" value="FAD/NAD-bd_sf"/>
</dbReference>
<sequence precursor="true">MSAMALSSTMALSLPQSSMSLSHCRHNRITILIPSSSLRRRGGSSIRCSTISTSNSAAAANYQNKNIGTNGVDGGGGGGGVLDCVIVGGGISGLCIAQALSTKYSNLSTNFIVTEAKDRVGGNITTMEADGYLWEEGPNSFQPSDAVLTMAVDSGLKEELVLGDPNAPRFVLWNGKLRPVPSKLTDLPFFDLMSFPGKIRAGLGALGLRPSPPAHEESVEQFVRRNLGDEVFERLIEPFCSGVYAGDPSKLSMKAAFGRVWVLEQKGGSIIGGTLKTIQERKDNPKPPRDPRLPKPKGQTVGSFRKGLSMLPTAISERLGNKVKVSWTLSGIAKSSNGEYNLTYETPDGLVSVRTKSVVMTVPSYVASSLLRPLSDVAAESLSKFHYPPVAAVSLSYPKEAIRSECLIDGELKGFGQLHPRSQGVETLGTIYSSSLFPGRAPPGRTLILNYIGGDTNPGILNKTKDELAEAVDRDLRRILINPNAKAPRVLGVRVWPQAIPQFLIGHFDLLDAAKAALTDGGHKGLFLGGNYVSGVALGRCIEGAYESAAEVVDFLSQYSDK</sequence>
<dbReference type="GO" id="GO:0004729">
    <property type="term" value="F:oxygen-dependent protoporphyrinogen oxidase activity"/>
    <property type="evidence" value="ECO:0007669"/>
    <property type="project" value="UniProtKB-EC"/>
</dbReference>
<evidence type="ECO:0000256" key="12">
    <source>
        <dbReference type="SAM" id="MobiDB-lite"/>
    </source>
</evidence>
<dbReference type="NCBIfam" id="TIGR00562">
    <property type="entry name" value="proto_IX_ox"/>
    <property type="match status" value="1"/>
</dbReference>
<reference evidence="14" key="2">
    <citation type="journal article" date="2021" name="Nat. Commun.">
        <title>Genomic analyses provide insights into spinach domestication and the genetic basis of agronomic traits.</title>
        <authorList>
            <person name="Cai X."/>
            <person name="Sun X."/>
            <person name="Xu C."/>
            <person name="Sun H."/>
            <person name="Wang X."/>
            <person name="Ge C."/>
            <person name="Zhang Z."/>
            <person name="Wang Q."/>
            <person name="Fei Z."/>
            <person name="Jiao C."/>
            <person name="Wang Q."/>
        </authorList>
    </citation>
    <scope>NUCLEOTIDE SEQUENCE [LARGE SCALE GENOMIC DNA]</scope>
    <source>
        <strain evidence="14">cv. Varoflay</strain>
    </source>
</reference>
<evidence type="ECO:0000256" key="8">
    <source>
        <dbReference type="ARBA" id="ARBA00023133"/>
    </source>
</evidence>
<dbReference type="SUPFAM" id="SSF51905">
    <property type="entry name" value="FAD/NAD(P)-binding domain"/>
    <property type="match status" value="1"/>
</dbReference>
<organism evidence="14 15">
    <name type="scientific">Spinacia oleracea</name>
    <name type="common">Spinach</name>
    <dbReference type="NCBI Taxonomy" id="3562"/>
    <lineage>
        <taxon>Eukaryota</taxon>
        <taxon>Viridiplantae</taxon>
        <taxon>Streptophyta</taxon>
        <taxon>Embryophyta</taxon>
        <taxon>Tracheophyta</taxon>
        <taxon>Spermatophyta</taxon>
        <taxon>Magnoliopsida</taxon>
        <taxon>eudicotyledons</taxon>
        <taxon>Gunneridae</taxon>
        <taxon>Pentapetalae</taxon>
        <taxon>Caryophyllales</taxon>
        <taxon>Chenopodiaceae</taxon>
        <taxon>Chenopodioideae</taxon>
        <taxon>Anserineae</taxon>
        <taxon>Spinacia</taxon>
    </lineage>
</organism>
<dbReference type="Pfam" id="PF01593">
    <property type="entry name" value="Amino_oxidase"/>
    <property type="match status" value="1"/>
</dbReference>
<keyword evidence="15" id="KW-0809">Transit peptide</keyword>
<keyword evidence="5 11" id="KW-0285">Flavoprotein</keyword>
<gene>
    <name evidence="15" type="primary">LOC110800895</name>
    <name evidence="15" type="synonym">POX1</name>
    <name evidence="15" type="synonym">SO-POX1</name>
</gene>
<dbReference type="GeneID" id="110800895"/>
<keyword evidence="9 11" id="KW-0627">Porphyrin biosynthesis</keyword>
<comment type="similarity">
    <text evidence="3 11">Belongs to the protoporphyrinogen/coproporphyrinogen oxidase family. Protoporphyrinogen oxidase subfamily.</text>
</comment>
<dbReference type="InterPro" id="IPR004572">
    <property type="entry name" value="Protoporphyrinogen_oxidase"/>
</dbReference>
<evidence type="ECO:0000256" key="3">
    <source>
        <dbReference type="ARBA" id="ARBA00010551"/>
    </source>
</evidence>
<comment type="cofactor">
    <cofactor evidence="11">
        <name>FAD</name>
        <dbReference type="ChEBI" id="CHEBI:57692"/>
    </cofactor>
    <text evidence="11">Binds 1 FAD per subunit.</text>
</comment>
<protein>
    <recommendedName>
        <fullName evidence="4 11">Protoporphyrinogen oxidase</fullName>
        <ecNumber evidence="4 11">1.3.3.4</ecNumber>
    </recommendedName>
</protein>
<evidence type="ECO:0000256" key="1">
    <source>
        <dbReference type="ARBA" id="ARBA00002600"/>
    </source>
</evidence>
<evidence type="ECO:0000256" key="5">
    <source>
        <dbReference type="ARBA" id="ARBA00022630"/>
    </source>
</evidence>
<comment type="function">
    <text evidence="1 11">Catalyzes the 6-electron oxidation of protoporphyrinogen-IX to form protoporphyrin-IX.</text>
</comment>
<evidence type="ECO:0000256" key="2">
    <source>
        <dbReference type="ARBA" id="ARBA00005073"/>
    </source>
</evidence>
<evidence type="ECO:0000259" key="13">
    <source>
        <dbReference type="Pfam" id="PF01593"/>
    </source>
</evidence>